<evidence type="ECO:0000313" key="2">
    <source>
        <dbReference type="Proteomes" id="UP001500051"/>
    </source>
</evidence>
<sequence length="157" mass="16644">MVRLLLVANKTLSSAEVSRFVQDRIAAGDCQITLLVPATPQRVHAGSRMADEIATAGSGVRGSGGGDSVDDWENARTRLERGLSDLRALGATVDGEVGDANPAKAIAEVLGRKAFDEVVLSTLPKGISRWLGLDIPHQIQRKFHVPVTVINAEGAPR</sequence>
<protein>
    <recommendedName>
        <fullName evidence="3">Universal stress protein</fullName>
    </recommendedName>
</protein>
<organism evidence="1 2">
    <name type="scientific">Microlunatus aurantiacus</name>
    <dbReference type="NCBI Taxonomy" id="446786"/>
    <lineage>
        <taxon>Bacteria</taxon>
        <taxon>Bacillati</taxon>
        <taxon>Actinomycetota</taxon>
        <taxon>Actinomycetes</taxon>
        <taxon>Propionibacteriales</taxon>
        <taxon>Propionibacteriaceae</taxon>
        <taxon>Microlunatus</taxon>
    </lineage>
</organism>
<dbReference type="EMBL" id="BAAAYX010000002">
    <property type="protein sequence ID" value="GAA3691682.1"/>
    <property type="molecule type" value="Genomic_DNA"/>
</dbReference>
<dbReference type="RefSeq" id="WP_344810560.1">
    <property type="nucleotide sequence ID" value="NZ_BAAAYX010000002.1"/>
</dbReference>
<accession>A0ABP7CNM4</accession>
<dbReference type="Gene3D" id="3.40.50.620">
    <property type="entry name" value="HUPs"/>
    <property type="match status" value="1"/>
</dbReference>
<dbReference type="Proteomes" id="UP001500051">
    <property type="component" value="Unassembled WGS sequence"/>
</dbReference>
<keyword evidence="2" id="KW-1185">Reference proteome</keyword>
<reference evidence="2" key="1">
    <citation type="journal article" date="2019" name="Int. J. Syst. Evol. Microbiol.">
        <title>The Global Catalogue of Microorganisms (GCM) 10K type strain sequencing project: providing services to taxonomists for standard genome sequencing and annotation.</title>
        <authorList>
            <consortium name="The Broad Institute Genomics Platform"/>
            <consortium name="The Broad Institute Genome Sequencing Center for Infectious Disease"/>
            <person name="Wu L."/>
            <person name="Ma J."/>
        </authorList>
    </citation>
    <scope>NUCLEOTIDE SEQUENCE [LARGE SCALE GENOMIC DNA]</scope>
    <source>
        <strain evidence="2">JCM 16548</strain>
    </source>
</reference>
<gene>
    <name evidence="1" type="ORF">GCM10022204_03720</name>
</gene>
<evidence type="ECO:0000313" key="1">
    <source>
        <dbReference type="EMBL" id="GAA3691682.1"/>
    </source>
</evidence>
<comment type="caution">
    <text evidence="1">The sequence shown here is derived from an EMBL/GenBank/DDBJ whole genome shotgun (WGS) entry which is preliminary data.</text>
</comment>
<dbReference type="SUPFAM" id="SSF52402">
    <property type="entry name" value="Adenine nucleotide alpha hydrolases-like"/>
    <property type="match status" value="1"/>
</dbReference>
<name>A0ABP7CNM4_9ACTN</name>
<evidence type="ECO:0008006" key="3">
    <source>
        <dbReference type="Google" id="ProtNLM"/>
    </source>
</evidence>
<dbReference type="InterPro" id="IPR014729">
    <property type="entry name" value="Rossmann-like_a/b/a_fold"/>
</dbReference>
<proteinExistence type="predicted"/>